<feature type="region of interest" description="Disordered" evidence="1">
    <location>
        <begin position="570"/>
        <end position="615"/>
    </location>
</feature>
<dbReference type="Proteomes" id="UP000308549">
    <property type="component" value="Unassembled WGS sequence"/>
</dbReference>
<name>A0A4U0TLW2_9PEZI</name>
<dbReference type="Pfam" id="PF00135">
    <property type="entry name" value="COesterase"/>
    <property type="match status" value="1"/>
</dbReference>
<evidence type="ECO:0000256" key="1">
    <source>
        <dbReference type="SAM" id="MobiDB-lite"/>
    </source>
</evidence>
<protein>
    <recommendedName>
        <fullName evidence="2">Carboxylesterase type B domain-containing protein</fullName>
    </recommendedName>
</protein>
<dbReference type="InterPro" id="IPR029058">
    <property type="entry name" value="AB_hydrolase_fold"/>
</dbReference>
<keyword evidence="4" id="KW-1185">Reference proteome</keyword>
<reference evidence="3 4" key="1">
    <citation type="submission" date="2017-03" db="EMBL/GenBank/DDBJ databases">
        <title>Genomes of endolithic fungi from Antarctica.</title>
        <authorList>
            <person name="Coleine C."/>
            <person name="Masonjones S."/>
            <person name="Stajich J.E."/>
        </authorList>
    </citation>
    <scope>NUCLEOTIDE SEQUENCE [LARGE SCALE GENOMIC DNA]</scope>
    <source>
        <strain evidence="3 4">CCFEE 6315</strain>
    </source>
</reference>
<dbReference type="OrthoDB" id="408631at2759"/>
<evidence type="ECO:0000313" key="3">
    <source>
        <dbReference type="EMBL" id="TKA22958.1"/>
    </source>
</evidence>
<evidence type="ECO:0000259" key="2">
    <source>
        <dbReference type="Pfam" id="PF00135"/>
    </source>
</evidence>
<dbReference type="InterPro" id="IPR050309">
    <property type="entry name" value="Type-B_Carboxylest/Lipase"/>
</dbReference>
<evidence type="ECO:0000313" key="4">
    <source>
        <dbReference type="Proteomes" id="UP000308549"/>
    </source>
</evidence>
<feature type="domain" description="Carboxylesterase type B" evidence="2">
    <location>
        <begin position="25"/>
        <end position="474"/>
    </location>
</feature>
<dbReference type="InterPro" id="IPR002018">
    <property type="entry name" value="CarbesteraseB"/>
</dbReference>
<proteinExistence type="predicted"/>
<accession>A0A4U0TLW2</accession>
<dbReference type="SUPFAM" id="SSF53474">
    <property type="entry name" value="alpha/beta-Hydrolases"/>
    <property type="match status" value="1"/>
</dbReference>
<feature type="compositionally biased region" description="Polar residues" evidence="1">
    <location>
        <begin position="583"/>
        <end position="594"/>
    </location>
</feature>
<organism evidence="3 4">
    <name type="scientific">Salinomyces thailandicus</name>
    <dbReference type="NCBI Taxonomy" id="706561"/>
    <lineage>
        <taxon>Eukaryota</taxon>
        <taxon>Fungi</taxon>
        <taxon>Dikarya</taxon>
        <taxon>Ascomycota</taxon>
        <taxon>Pezizomycotina</taxon>
        <taxon>Dothideomycetes</taxon>
        <taxon>Dothideomycetidae</taxon>
        <taxon>Mycosphaerellales</taxon>
        <taxon>Teratosphaeriaceae</taxon>
        <taxon>Salinomyces</taxon>
    </lineage>
</organism>
<sequence length="615" mass="67703">MHATVLSAPLGHALLAIAQSSSSEHVVDLGYAKYRGAQNESVINWFGIRYAQAPVGELRWRPPVDIESYRGYDAADVMDATVQGPMCVQGTPFWRPNATVGGDEDCLLLDVLAPAQPASQYLPVLVQIHGGGYDQGSSKSNPGYLMVDQSRGGLIYVSIQYRLAAFGFLSGATIREDGSANVGLLDQRAALGWVTIIGGSAGGGSVTDQMIMYGGVSSPPFKAAIPEYPWWQSYKNNTVLEAQYRQMLAATDCIDITCLRRQTTERLTDAMQYSFQFGHTVGLYGWGDFYYGPSVDGHIVRDFPSHELAQGHFTKVPLLVNHNGYEGYNYSPKNETTQEMETRDLEQIFPFAKSSFFTRLYQLYPSDDFNSTLFQRQQIYGDYIINCPTYYMASAFSDYGMPTYKLIFNAGTQLHGATGDFLWGTFNTPSNNNNETIANIMRDWYLGFVINEDPNSISNSATSKPYWPQYQAADSFGFAAMDVNYTMIGVIPDPDATEYATAHTAAKLRVSIHDRRSALETQNESVDPGSKSYDHQRDVDLNVCGLAVEPVARAAQAVTPQAVAPQAVAQNPRPAVVSRSAEETTGATMLSSNRMPGVPDQIHDRGSFSVYDNLR</sequence>
<dbReference type="PANTHER" id="PTHR11559">
    <property type="entry name" value="CARBOXYLESTERASE"/>
    <property type="match status" value="1"/>
</dbReference>
<comment type="caution">
    <text evidence="3">The sequence shown here is derived from an EMBL/GenBank/DDBJ whole genome shotgun (WGS) entry which is preliminary data.</text>
</comment>
<dbReference type="Gene3D" id="3.40.50.1820">
    <property type="entry name" value="alpha/beta hydrolase"/>
    <property type="match status" value="1"/>
</dbReference>
<dbReference type="EMBL" id="NAJL01000063">
    <property type="protein sequence ID" value="TKA22958.1"/>
    <property type="molecule type" value="Genomic_DNA"/>
</dbReference>
<dbReference type="AlphaFoldDB" id="A0A4U0TLW2"/>
<gene>
    <name evidence="3" type="ORF">B0A50_07700</name>
</gene>